<dbReference type="AlphaFoldDB" id="A0AA38LTG8"/>
<dbReference type="Proteomes" id="UP001164286">
    <property type="component" value="Unassembled WGS sequence"/>
</dbReference>
<evidence type="ECO:0000256" key="3">
    <source>
        <dbReference type="ARBA" id="ARBA00022840"/>
    </source>
</evidence>
<feature type="domain" description="Protein kinase" evidence="7">
    <location>
        <begin position="21"/>
        <end position="289"/>
    </location>
</feature>
<dbReference type="Pfam" id="PF00069">
    <property type="entry name" value="Pkinase"/>
    <property type="match status" value="1"/>
</dbReference>
<dbReference type="SMART" id="SM00220">
    <property type="entry name" value="S_TKc"/>
    <property type="match status" value="1"/>
</dbReference>
<dbReference type="GO" id="GO:0004674">
    <property type="term" value="F:protein serine/threonine kinase activity"/>
    <property type="evidence" value="ECO:0007669"/>
    <property type="project" value="UniProtKB-KW"/>
</dbReference>
<name>A0AA38LTG8_9TREE</name>
<comment type="similarity">
    <text evidence="5">Belongs to the protein kinase superfamily.</text>
</comment>
<keyword evidence="9" id="KW-1185">Reference proteome</keyword>
<dbReference type="InterPro" id="IPR017441">
    <property type="entry name" value="Protein_kinase_ATP_BS"/>
</dbReference>
<sequence length="346" mass="39168">MPPPEPSGKMMTMDVRVGGRYRIGRKIGAGAFGDVYMAKDVVSDEEVAVKLESVTVKHPQLEYEAKVMRTLAGGVGVPMIRWHGTEGDYTAMVVDLLGPSLEDLFRFCNRKFSLKTVLLLADQLIARTEYIHSRNVFHRDIKPDNFLMGIGKRGNQVNIIDFGLAKKYRDPATEVHIPYRENKGLAGTAQYVSLNTHLGVEQSRRDDLEGLGYVFMYFLRGGLPWQGLKGATKKEKFDRIMFKKMSTPTEILCRGFPTEFATYLNYARSLRFDDKPDYIYLRKLFRDLMAREGIAYDYIFDWSVKPLPQTSPLVQPQPQPNSEPQSEVVEDQETAPAPAPASVQVT</sequence>
<gene>
    <name evidence="8" type="ORF">MKK02DRAFT_37750</name>
</gene>
<dbReference type="EMBL" id="JAKWFO010000006">
    <property type="protein sequence ID" value="KAI9634875.1"/>
    <property type="molecule type" value="Genomic_DNA"/>
</dbReference>
<evidence type="ECO:0000313" key="9">
    <source>
        <dbReference type="Proteomes" id="UP001164286"/>
    </source>
</evidence>
<evidence type="ECO:0000256" key="4">
    <source>
        <dbReference type="PROSITE-ProRule" id="PRU10141"/>
    </source>
</evidence>
<keyword evidence="8" id="KW-0808">Transferase</keyword>
<keyword evidence="5" id="KW-0723">Serine/threonine-protein kinase</keyword>
<keyword evidence="2 4" id="KW-0547">Nucleotide-binding</keyword>
<dbReference type="InterPro" id="IPR050235">
    <property type="entry name" value="CK1_Ser-Thr_kinase"/>
</dbReference>
<accession>A0AA38LTG8</accession>
<keyword evidence="8" id="KW-0418">Kinase</keyword>
<dbReference type="GO" id="GO:0005524">
    <property type="term" value="F:ATP binding"/>
    <property type="evidence" value="ECO:0007669"/>
    <property type="project" value="UniProtKB-UniRule"/>
</dbReference>
<evidence type="ECO:0000256" key="6">
    <source>
        <dbReference type="SAM" id="MobiDB-lite"/>
    </source>
</evidence>
<reference evidence="8" key="1">
    <citation type="journal article" date="2022" name="G3 (Bethesda)">
        <title>High quality genome of the basidiomycete yeast Dioszegia hungarica PDD-24b-2 isolated from cloud water.</title>
        <authorList>
            <person name="Jarrige D."/>
            <person name="Haridas S."/>
            <person name="Bleykasten-Grosshans C."/>
            <person name="Joly M."/>
            <person name="Nadalig T."/>
            <person name="Sancelme M."/>
            <person name="Vuilleumier S."/>
            <person name="Grigoriev I.V."/>
            <person name="Amato P."/>
            <person name="Bringel F."/>
        </authorList>
    </citation>
    <scope>NUCLEOTIDE SEQUENCE</scope>
    <source>
        <strain evidence="8">PDD-24b-2</strain>
    </source>
</reference>
<evidence type="ECO:0000313" key="8">
    <source>
        <dbReference type="EMBL" id="KAI9634875.1"/>
    </source>
</evidence>
<keyword evidence="3 4" id="KW-0067">ATP-binding</keyword>
<proteinExistence type="inferred from homology"/>
<protein>
    <recommendedName>
        <fullName evidence="1">non-specific serine/threonine protein kinase</fullName>
        <ecNumber evidence="1">2.7.11.1</ecNumber>
    </recommendedName>
</protein>
<organism evidence="8 9">
    <name type="scientific">Dioszegia hungarica</name>
    <dbReference type="NCBI Taxonomy" id="4972"/>
    <lineage>
        <taxon>Eukaryota</taxon>
        <taxon>Fungi</taxon>
        <taxon>Dikarya</taxon>
        <taxon>Basidiomycota</taxon>
        <taxon>Agaricomycotina</taxon>
        <taxon>Tremellomycetes</taxon>
        <taxon>Tremellales</taxon>
        <taxon>Bulleribasidiaceae</taxon>
        <taxon>Dioszegia</taxon>
    </lineage>
</organism>
<dbReference type="RefSeq" id="XP_052944652.1">
    <property type="nucleotide sequence ID" value="XM_053089769.1"/>
</dbReference>
<dbReference type="PANTHER" id="PTHR11909">
    <property type="entry name" value="CASEIN KINASE-RELATED"/>
    <property type="match status" value="1"/>
</dbReference>
<evidence type="ECO:0000256" key="5">
    <source>
        <dbReference type="RuleBase" id="RU000304"/>
    </source>
</evidence>
<evidence type="ECO:0000256" key="1">
    <source>
        <dbReference type="ARBA" id="ARBA00012513"/>
    </source>
</evidence>
<dbReference type="EC" id="2.7.11.1" evidence="1"/>
<feature type="binding site" evidence="4">
    <location>
        <position position="50"/>
    </location>
    <ligand>
        <name>ATP</name>
        <dbReference type="ChEBI" id="CHEBI:30616"/>
    </ligand>
</feature>
<dbReference type="Gene3D" id="1.10.510.10">
    <property type="entry name" value="Transferase(Phosphotransferase) domain 1"/>
    <property type="match status" value="1"/>
</dbReference>
<evidence type="ECO:0000256" key="2">
    <source>
        <dbReference type="ARBA" id="ARBA00022741"/>
    </source>
</evidence>
<dbReference type="FunFam" id="1.10.510.10:FF:000596">
    <property type="entry name" value="CK1 family protein kinase"/>
    <property type="match status" value="1"/>
</dbReference>
<comment type="caution">
    <text evidence="8">The sequence shown here is derived from an EMBL/GenBank/DDBJ whole genome shotgun (WGS) entry which is preliminary data.</text>
</comment>
<dbReference type="InterPro" id="IPR008271">
    <property type="entry name" value="Ser/Thr_kinase_AS"/>
</dbReference>
<dbReference type="GeneID" id="77728974"/>
<dbReference type="PROSITE" id="PS50011">
    <property type="entry name" value="PROTEIN_KINASE_DOM"/>
    <property type="match status" value="1"/>
</dbReference>
<dbReference type="PROSITE" id="PS00108">
    <property type="entry name" value="PROTEIN_KINASE_ST"/>
    <property type="match status" value="1"/>
</dbReference>
<dbReference type="InterPro" id="IPR000719">
    <property type="entry name" value="Prot_kinase_dom"/>
</dbReference>
<dbReference type="SUPFAM" id="SSF56112">
    <property type="entry name" value="Protein kinase-like (PK-like)"/>
    <property type="match status" value="1"/>
</dbReference>
<dbReference type="InterPro" id="IPR011009">
    <property type="entry name" value="Kinase-like_dom_sf"/>
</dbReference>
<feature type="region of interest" description="Disordered" evidence="6">
    <location>
        <begin position="310"/>
        <end position="346"/>
    </location>
</feature>
<dbReference type="PROSITE" id="PS00107">
    <property type="entry name" value="PROTEIN_KINASE_ATP"/>
    <property type="match status" value="1"/>
</dbReference>
<evidence type="ECO:0000259" key="7">
    <source>
        <dbReference type="PROSITE" id="PS50011"/>
    </source>
</evidence>